<reference evidence="1 2" key="1">
    <citation type="submission" date="2020-06" db="EMBL/GenBank/DDBJ databases">
        <title>Sulfitobacter algicola sp. nov., isolated from green algae.</title>
        <authorList>
            <person name="Wang C."/>
        </authorList>
    </citation>
    <scope>NUCLEOTIDE SEQUENCE [LARGE SCALE GENOMIC DNA]</scope>
    <source>
        <strain evidence="1 2">1151</strain>
    </source>
</reference>
<dbReference type="RefSeq" id="WP_174139891.1">
    <property type="nucleotide sequence ID" value="NZ_JABUFE010000017.1"/>
</dbReference>
<dbReference type="Gene3D" id="1.10.8.60">
    <property type="match status" value="1"/>
</dbReference>
<accession>A0ABX2IX80</accession>
<dbReference type="SUPFAM" id="SSF52540">
    <property type="entry name" value="P-loop containing nucleoside triphosphate hydrolases"/>
    <property type="match status" value="1"/>
</dbReference>
<evidence type="ECO:0000313" key="2">
    <source>
        <dbReference type="Proteomes" id="UP000777935"/>
    </source>
</evidence>
<comment type="caution">
    <text evidence="1">The sequence shown here is derived from an EMBL/GenBank/DDBJ whole genome shotgun (WGS) entry which is preliminary data.</text>
</comment>
<dbReference type="EMBL" id="JABUFE010000017">
    <property type="protein sequence ID" value="NSX56741.1"/>
    <property type="molecule type" value="Genomic_DNA"/>
</dbReference>
<dbReference type="Gene3D" id="3.40.50.300">
    <property type="entry name" value="P-loop containing nucleotide triphosphate hydrolases"/>
    <property type="match status" value="1"/>
</dbReference>
<sequence>MAKQLGLDLPSKAALGRDDFFISPANAIAVATLENWQNWPNRKLVLAGPRGSGKTHLTHVWATETGAMVIAATDLAGIPVEDTASASCIAIEDIPDIAGNPNVERALFHLHNLVLAQNGTLLLTGDTAPSRWPLDLQDLASRMQGTSVVALEPPDDQLLSAVLLKLFADRQLTPKHTVISYLIANMDRSFDMAGRVVAEMDRLALADRRKLNRGLASDVLDILRDPST</sequence>
<evidence type="ECO:0000313" key="1">
    <source>
        <dbReference type="EMBL" id="NSX56741.1"/>
    </source>
</evidence>
<organism evidence="1 2">
    <name type="scientific">Parasulfitobacter algicola</name>
    <dbReference type="NCBI Taxonomy" id="2614809"/>
    <lineage>
        <taxon>Bacteria</taxon>
        <taxon>Pseudomonadati</taxon>
        <taxon>Pseudomonadota</taxon>
        <taxon>Alphaproteobacteria</taxon>
        <taxon>Rhodobacterales</taxon>
        <taxon>Roseobacteraceae</taxon>
        <taxon>Parasulfitobacter</taxon>
    </lineage>
</organism>
<proteinExistence type="predicted"/>
<dbReference type="InterPro" id="IPR027417">
    <property type="entry name" value="P-loop_NTPase"/>
</dbReference>
<dbReference type="Proteomes" id="UP000777935">
    <property type="component" value="Unassembled WGS sequence"/>
</dbReference>
<name>A0ABX2IX80_9RHOB</name>
<gene>
    <name evidence="1" type="ORF">HRQ87_18310</name>
</gene>
<keyword evidence="2" id="KW-1185">Reference proteome</keyword>
<dbReference type="PANTHER" id="PTHR30050">
    <property type="entry name" value="CHROMOSOMAL REPLICATION INITIATOR PROTEIN DNAA"/>
    <property type="match status" value="1"/>
</dbReference>
<dbReference type="PANTHER" id="PTHR30050:SF5">
    <property type="entry name" value="DNAA REGULATORY INACTIVATOR HDA"/>
    <property type="match status" value="1"/>
</dbReference>
<protein>
    <submittedName>
        <fullName evidence="1">Chromosomal replication initiator DnaA</fullName>
    </submittedName>
</protein>